<name>A0AAW2JVZ6_SESRA</name>
<dbReference type="GO" id="GO:0003824">
    <property type="term" value="F:catalytic activity"/>
    <property type="evidence" value="ECO:0007669"/>
    <property type="project" value="InterPro"/>
</dbReference>
<dbReference type="EMBL" id="JACGWJ010000031">
    <property type="protein sequence ID" value="KAL0298802.1"/>
    <property type="molecule type" value="Genomic_DNA"/>
</dbReference>
<feature type="domain" description="Endonuclease/exonuclease/phosphatase" evidence="2">
    <location>
        <begin position="220"/>
        <end position="324"/>
    </location>
</feature>
<reference evidence="3" key="1">
    <citation type="submission" date="2020-06" db="EMBL/GenBank/DDBJ databases">
        <authorList>
            <person name="Li T."/>
            <person name="Hu X."/>
            <person name="Zhang T."/>
            <person name="Song X."/>
            <person name="Zhang H."/>
            <person name="Dai N."/>
            <person name="Sheng W."/>
            <person name="Hou X."/>
            <person name="Wei L."/>
        </authorList>
    </citation>
    <scope>NUCLEOTIDE SEQUENCE</scope>
    <source>
        <strain evidence="3">G02</strain>
        <tissue evidence="3">Leaf</tissue>
    </source>
</reference>
<dbReference type="AlphaFoldDB" id="A0AAW2JVZ6"/>
<sequence>MRAFSGCGLGEKVVNKETGRIKQASNHHRHFKRTFLQVMEKMSPPPSNRFQSLEDMEMEDILQYIENIQTSTTPIVGKEAEREDDDRHSHKIQSIATPTPQEGEAIQQAIIFKDSATSNKHKRNKSLEGVTEKSMKIGGKGKKGKEPFVQLDENQFTRKFGFQSVISNANNKIWCFAKCGVDMQMIQDHEQFLHLKVNPGAPQEDIFCTFIYAKCYRNSRRLLWEELTSISNRHDPWLVGGDFNVILHPNENQGGDMRRLGSIDDFNDMMIDTGLMDAGFEEDPFTWTNKRVWKRLDRVLYSKEWTDTYNSTRVQHLPRRLSDHHPLFITAVKTENRKAASFRFQNIIKELLKRWNTEVFGNVFTTVEQAKQEAEEAEKKFDRDPSEANLIALNKGNAALVHALSLESEYWRQKSNCKWLEDGERNTKYFHSLVKKKRLKSTIHRILKENQEISNPNQIKDSAARYFENLLSGTSTRNDTPDFSFQFSKLSQDELRSISNIPTQEEIKDIVFSIDKDSVAGPDFFSVFSKSVGISSTMTSRRSGIFCGTLCRGVLKHHDRAHPESGVSTDLE</sequence>
<organism evidence="3">
    <name type="scientific">Sesamum radiatum</name>
    <name type="common">Black benniseed</name>
    <dbReference type="NCBI Taxonomy" id="300843"/>
    <lineage>
        <taxon>Eukaryota</taxon>
        <taxon>Viridiplantae</taxon>
        <taxon>Streptophyta</taxon>
        <taxon>Embryophyta</taxon>
        <taxon>Tracheophyta</taxon>
        <taxon>Spermatophyta</taxon>
        <taxon>Magnoliopsida</taxon>
        <taxon>eudicotyledons</taxon>
        <taxon>Gunneridae</taxon>
        <taxon>Pentapetalae</taxon>
        <taxon>asterids</taxon>
        <taxon>lamiids</taxon>
        <taxon>Lamiales</taxon>
        <taxon>Pedaliaceae</taxon>
        <taxon>Sesamum</taxon>
    </lineage>
</organism>
<accession>A0AAW2JVZ6</accession>
<dbReference type="InterPro" id="IPR005135">
    <property type="entry name" value="Endo/exonuclease/phosphatase"/>
</dbReference>
<evidence type="ECO:0000313" key="3">
    <source>
        <dbReference type="EMBL" id="KAL0298802.1"/>
    </source>
</evidence>
<dbReference type="Gene3D" id="3.60.10.10">
    <property type="entry name" value="Endonuclease/exonuclease/phosphatase"/>
    <property type="match status" value="1"/>
</dbReference>
<feature type="region of interest" description="Disordered" evidence="1">
    <location>
        <begin position="115"/>
        <end position="144"/>
    </location>
</feature>
<proteinExistence type="predicted"/>
<evidence type="ECO:0000256" key="1">
    <source>
        <dbReference type="SAM" id="MobiDB-lite"/>
    </source>
</evidence>
<dbReference type="InterPro" id="IPR036691">
    <property type="entry name" value="Endo/exonu/phosph_ase_sf"/>
</dbReference>
<dbReference type="Pfam" id="PF03372">
    <property type="entry name" value="Exo_endo_phos"/>
    <property type="match status" value="1"/>
</dbReference>
<dbReference type="PANTHER" id="PTHR33710">
    <property type="entry name" value="BNAC02G09200D PROTEIN"/>
    <property type="match status" value="1"/>
</dbReference>
<comment type="caution">
    <text evidence="3">The sequence shown here is derived from an EMBL/GenBank/DDBJ whole genome shotgun (WGS) entry which is preliminary data.</text>
</comment>
<reference evidence="3" key="2">
    <citation type="journal article" date="2024" name="Plant">
        <title>Genomic evolution and insights into agronomic trait innovations of Sesamum species.</title>
        <authorList>
            <person name="Miao H."/>
            <person name="Wang L."/>
            <person name="Qu L."/>
            <person name="Liu H."/>
            <person name="Sun Y."/>
            <person name="Le M."/>
            <person name="Wang Q."/>
            <person name="Wei S."/>
            <person name="Zheng Y."/>
            <person name="Lin W."/>
            <person name="Duan Y."/>
            <person name="Cao H."/>
            <person name="Xiong S."/>
            <person name="Wang X."/>
            <person name="Wei L."/>
            <person name="Li C."/>
            <person name="Ma Q."/>
            <person name="Ju M."/>
            <person name="Zhao R."/>
            <person name="Li G."/>
            <person name="Mu C."/>
            <person name="Tian Q."/>
            <person name="Mei H."/>
            <person name="Zhang T."/>
            <person name="Gao T."/>
            <person name="Zhang H."/>
        </authorList>
    </citation>
    <scope>NUCLEOTIDE SEQUENCE</scope>
    <source>
        <strain evidence="3">G02</strain>
    </source>
</reference>
<dbReference type="SUPFAM" id="SSF56219">
    <property type="entry name" value="DNase I-like"/>
    <property type="match status" value="1"/>
</dbReference>
<dbReference type="PANTHER" id="PTHR33710:SF62">
    <property type="entry name" value="DUF4283 DOMAIN PROTEIN"/>
    <property type="match status" value="1"/>
</dbReference>
<protein>
    <recommendedName>
        <fullName evidence="2">Endonuclease/exonuclease/phosphatase domain-containing protein</fullName>
    </recommendedName>
</protein>
<gene>
    <name evidence="3" type="ORF">Sradi_6540000</name>
</gene>
<evidence type="ECO:0000259" key="2">
    <source>
        <dbReference type="Pfam" id="PF03372"/>
    </source>
</evidence>